<sequence>MLNFGYIWFLLKSPEASKLAVAFLLISVGFAECKCVDRHGGDKRIMWSASTGEVISSLGCTDASIARAHSIRGCTVVPLGVEMRVQATPEEVDGVFLQQHMLY</sequence>
<reference evidence="1 2" key="1">
    <citation type="journal article" date="2024" name="G3 (Bethesda)">
        <title>Genome assembly of Hibiscus sabdariffa L. provides insights into metabolisms of medicinal natural products.</title>
        <authorList>
            <person name="Kim T."/>
        </authorList>
    </citation>
    <scope>NUCLEOTIDE SEQUENCE [LARGE SCALE GENOMIC DNA]</scope>
    <source>
        <strain evidence="1">TK-2024</strain>
        <tissue evidence="1">Old leaves</tissue>
    </source>
</reference>
<evidence type="ECO:0000313" key="2">
    <source>
        <dbReference type="Proteomes" id="UP001396334"/>
    </source>
</evidence>
<comment type="caution">
    <text evidence="1">The sequence shown here is derived from an EMBL/GenBank/DDBJ whole genome shotgun (WGS) entry which is preliminary data.</text>
</comment>
<organism evidence="1 2">
    <name type="scientific">Hibiscus sabdariffa</name>
    <name type="common">roselle</name>
    <dbReference type="NCBI Taxonomy" id="183260"/>
    <lineage>
        <taxon>Eukaryota</taxon>
        <taxon>Viridiplantae</taxon>
        <taxon>Streptophyta</taxon>
        <taxon>Embryophyta</taxon>
        <taxon>Tracheophyta</taxon>
        <taxon>Spermatophyta</taxon>
        <taxon>Magnoliopsida</taxon>
        <taxon>eudicotyledons</taxon>
        <taxon>Gunneridae</taxon>
        <taxon>Pentapetalae</taxon>
        <taxon>rosids</taxon>
        <taxon>malvids</taxon>
        <taxon>Malvales</taxon>
        <taxon>Malvaceae</taxon>
        <taxon>Malvoideae</taxon>
        <taxon>Hibiscus</taxon>
    </lineage>
</organism>
<dbReference type="Proteomes" id="UP001396334">
    <property type="component" value="Unassembled WGS sequence"/>
</dbReference>
<name>A0ABR2QZV9_9ROSI</name>
<keyword evidence="2" id="KW-1185">Reference proteome</keyword>
<gene>
    <name evidence="1" type="ORF">V6N11_035256</name>
</gene>
<protein>
    <recommendedName>
        <fullName evidence="3">Secreted protein</fullName>
    </recommendedName>
</protein>
<dbReference type="EMBL" id="JBBPBN010000029">
    <property type="protein sequence ID" value="KAK9006211.1"/>
    <property type="molecule type" value="Genomic_DNA"/>
</dbReference>
<proteinExistence type="predicted"/>
<evidence type="ECO:0008006" key="3">
    <source>
        <dbReference type="Google" id="ProtNLM"/>
    </source>
</evidence>
<accession>A0ABR2QZV9</accession>
<evidence type="ECO:0000313" key="1">
    <source>
        <dbReference type="EMBL" id="KAK9006211.1"/>
    </source>
</evidence>